<protein>
    <submittedName>
        <fullName evidence="1">Uncharacterized protein</fullName>
    </submittedName>
</protein>
<comment type="caution">
    <text evidence="1">The sequence shown here is derived from an EMBL/GenBank/DDBJ whole genome shotgun (WGS) entry which is preliminary data.</text>
</comment>
<accession>A0A370BGX5</accession>
<organism evidence="1 2">
    <name type="scientific">Streptomyces corynorhini</name>
    <dbReference type="NCBI Taxonomy" id="2282652"/>
    <lineage>
        <taxon>Bacteria</taxon>
        <taxon>Bacillati</taxon>
        <taxon>Actinomycetota</taxon>
        <taxon>Actinomycetes</taxon>
        <taxon>Kitasatosporales</taxon>
        <taxon>Streptomycetaceae</taxon>
        <taxon>Streptomyces</taxon>
    </lineage>
</organism>
<sequence length="70" mass="7671">MLRWADDNVERGMRGQGAVQVHGVTDPRTTQSAVRGAEQCFVNDRMAWLVCTTGEELPVCAFDAADLLTC</sequence>
<reference evidence="1 2" key="1">
    <citation type="submission" date="2018-07" db="EMBL/GenBank/DDBJ databases">
        <title>Streptomyces species from bats.</title>
        <authorList>
            <person name="Dunlap C."/>
        </authorList>
    </citation>
    <scope>NUCLEOTIDE SEQUENCE [LARGE SCALE GENOMIC DNA]</scope>
    <source>
        <strain evidence="1 2">AC230</strain>
    </source>
</reference>
<dbReference type="AlphaFoldDB" id="A0A370BGX5"/>
<evidence type="ECO:0000313" key="2">
    <source>
        <dbReference type="Proteomes" id="UP000253741"/>
    </source>
</evidence>
<dbReference type="EMBL" id="QQNA01000005">
    <property type="protein sequence ID" value="RDG39912.1"/>
    <property type="molecule type" value="Genomic_DNA"/>
</dbReference>
<keyword evidence="2" id="KW-1185">Reference proteome</keyword>
<name>A0A370BGX5_9ACTN</name>
<proteinExistence type="predicted"/>
<gene>
    <name evidence="1" type="ORF">DVH02_00905</name>
</gene>
<dbReference type="Proteomes" id="UP000253741">
    <property type="component" value="Unassembled WGS sequence"/>
</dbReference>
<evidence type="ECO:0000313" key="1">
    <source>
        <dbReference type="EMBL" id="RDG39912.1"/>
    </source>
</evidence>